<dbReference type="EMBL" id="JAVDPY010000002">
    <property type="protein sequence ID" value="MDR6332904.1"/>
    <property type="molecule type" value="Genomic_DNA"/>
</dbReference>
<accession>A0ABU1KDK7</accession>
<feature type="region of interest" description="Disordered" evidence="1">
    <location>
        <begin position="106"/>
        <end position="134"/>
    </location>
</feature>
<reference evidence="2 3" key="1">
    <citation type="submission" date="2023-07" db="EMBL/GenBank/DDBJ databases">
        <title>Genomic Encyclopedia of Type Strains, Phase IV (KMG-IV): sequencing the most valuable type-strain genomes for metagenomic binning, comparative biology and taxonomic classification.</title>
        <authorList>
            <person name="Goeker M."/>
        </authorList>
    </citation>
    <scope>NUCLEOTIDE SEQUENCE [LARGE SCALE GENOMIC DNA]</scope>
    <source>
        <strain evidence="2 3">DSM 338</strain>
    </source>
</reference>
<dbReference type="GeneID" id="95761650"/>
<dbReference type="Proteomes" id="UP001245370">
    <property type="component" value="Unassembled WGS sequence"/>
</dbReference>
<organism evidence="2 3">
    <name type="scientific">Xanthobacter flavus</name>
    <dbReference type="NCBI Taxonomy" id="281"/>
    <lineage>
        <taxon>Bacteria</taxon>
        <taxon>Pseudomonadati</taxon>
        <taxon>Pseudomonadota</taxon>
        <taxon>Alphaproteobacteria</taxon>
        <taxon>Hyphomicrobiales</taxon>
        <taxon>Xanthobacteraceae</taxon>
        <taxon>Xanthobacter</taxon>
    </lineage>
</organism>
<gene>
    <name evidence="2" type="ORF">GGQ86_001368</name>
</gene>
<evidence type="ECO:0000256" key="1">
    <source>
        <dbReference type="SAM" id="MobiDB-lite"/>
    </source>
</evidence>
<proteinExistence type="predicted"/>
<keyword evidence="3" id="KW-1185">Reference proteome</keyword>
<name>A0ABU1KDK7_XANFL</name>
<dbReference type="RefSeq" id="WP_281805651.1">
    <property type="nucleotide sequence ID" value="NZ_BSDO01000001.1"/>
</dbReference>
<comment type="caution">
    <text evidence="2">The sequence shown here is derived from an EMBL/GenBank/DDBJ whole genome shotgun (WGS) entry which is preliminary data.</text>
</comment>
<sequence length="155" mass="16806">MTILDRFGRPKEVPAGYVLQEGESAYVPMDELHNPARSRRMGDAALASFIRDGAGGKPDEVPAGFFKDAYGRLLPTGTTSGNDRADGKALGFRLAYEADLRDAYKAGDAEPADTSANTAPNITRHGEQDGAEVKKARERYESDMRNAWRQSDPGA</sequence>
<evidence type="ECO:0000313" key="3">
    <source>
        <dbReference type="Proteomes" id="UP001245370"/>
    </source>
</evidence>
<feature type="compositionally biased region" description="Basic and acidic residues" evidence="1">
    <location>
        <begin position="124"/>
        <end position="134"/>
    </location>
</feature>
<protein>
    <submittedName>
        <fullName evidence="2">Uncharacterized protein</fullName>
    </submittedName>
</protein>
<evidence type="ECO:0000313" key="2">
    <source>
        <dbReference type="EMBL" id="MDR6332904.1"/>
    </source>
</evidence>